<organism evidence="2 3">
    <name type="scientific">Piedraia hortae CBS 480.64</name>
    <dbReference type="NCBI Taxonomy" id="1314780"/>
    <lineage>
        <taxon>Eukaryota</taxon>
        <taxon>Fungi</taxon>
        <taxon>Dikarya</taxon>
        <taxon>Ascomycota</taxon>
        <taxon>Pezizomycotina</taxon>
        <taxon>Dothideomycetes</taxon>
        <taxon>Dothideomycetidae</taxon>
        <taxon>Capnodiales</taxon>
        <taxon>Piedraiaceae</taxon>
        <taxon>Piedraia</taxon>
    </lineage>
</organism>
<gene>
    <name evidence="2" type="ORF">K470DRAFT_258899</name>
</gene>
<dbReference type="Proteomes" id="UP000799421">
    <property type="component" value="Unassembled WGS sequence"/>
</dbReference>
<feature type="signal peptide" evidence="1">
    <location>
        <begin position="1"/>
        <end position="20"/>
    </location>
</feature>
<evidence type="ECO:0000313" key="2">
    <source>
        <dbReference type="EMBL" id="KAF2859413.1"/>
    </source>
</evidence>
<keyword evidence="3" id="KW-1185">Reference proteome</keyword>
<dbReference type="AlphaFoldDB" id="A0A6A7BW96"/>
<feature type="chain" id="PRO_5025376196" evidence="1">
    <location>
        <begin position="21"/>
        <end position="65"/>
    </location>
</feature>
<evidence type="ECO:0000256" key="1">
    <source>
        <dbReference type="SAM" id="SignalP"/>
    </source>
</evidence>
<name>A0A6A7BW96_9PEZI</name>
<evidence type="ECO:0000313" key="3">
    <source>
        <dbReference type="Proteomes" id="UP000799421"/>
    </source>
</evidence>
<sequence>MLSKTLTILFFLSSVAVVYGSGSCRVGGTLSGTCKPYFDCNGPYVAGCIGDPVTKCCLDDAVTAK</sequence>
<dbReference type="EMBL" id="MU005993">
    <property type="protein sequence ID" value="KAF2859413.1"/>
    <property type="molecule type" value="Genomic_DNA"/>
</dbReference>
<protein>
    <submittedName>
        <fullName evidence="2">Uncharacterized protein</fullName>
    </submittedName>
</protein>
<keyword evidence="1" id="KW-0732">Signal</keyword>
<accession>A0A6A7BW96</accession>
<dbReference type="PROSITE" id="PS51257">
    <property type="entry name" value="PROKAR_LIPOPROTEIN"/>
    <property type="match status" value="1"/>
</dbReference>
<proteinExistence type="predicted"/>
<reference evidence="2" key="1">
    <citation type="journal article" date="2020" name="Stud. Mycol.">
        <title>101 Dothideomycetes genomes: a test case for predicting lifestyles and emergence of pathogens.</title>
        <authorList>
            <person name="Haridas S."/>
            <person name="Albert R."/>
            <person name="Binder M."/>
            <person name="Bloem J."/>
            <person name="Labutti K."/>
            <person name="Salamov A."/>
            <person name="Andreopoulos B."/>
            <person name="Baker S."/>
            <person name="Barry K."/>
            <person name="Bills G."/>
            <person name="Bluhm B."/>
            <person name="Cannon C."/>
            <person name="Castanera R."/>
            <person name="Culley D."/>
            <person name="Daum C."/>
            <person name="Ezra D."/>
            <person name="Gonzalez J."/>
            <person name="Henrissat B."/>
            <person name="Kuo A."/>
            <person name="Liang C."/>
            <person name="Lipzen A."/>
            <person name="Lutzoni F."/>
            <person name="Magnuson J."/>
            <person name="Mondo S."/>
            <person name="Nolan M."/>
            <person name="Ohm R."/>
            <person name="Pangilinan J."/>
            <person name="Park H.-J."/>
            <person name="Ramirez L."/>
            <person name="Alfaro M."/>
            <person name="Sun H."/>
            <person name="Tritt A."/>
            <person name="Yoshinaga Y."/>
            <person name="Zwiers L.-H."/>
            <person name="Turgeon B."/>
            <person name="Goodwin S."/>
            <person name="Spatafora J."/>
            <person name="Crous P."/>
            <person name="Grigoriev I."/>
        </authorList>
    </citation>
    <scope>NUCLEOTIDE SEQUENCE</scope>
    <source>
        <strain evidence="2">CBS 480.64</strain>
    </source>
</reference>